<comment type="caution">
    <text evidence="2">The sequence shown here is derived from an EMBL/GenBank/DDBJ whole genome shotgun (WGS) entry which is preliminary data.</text>
</comment>
<sequence>MLAVATTVKLLAEIALLALLGQWLLGLLSGAAREGNPVYCLLQLVGRPWVRAARWLAPRVVLDRHLPLVAFLLLLLIWCAAAVAKVGICLQIGVALCK</sequence>
<reference evidence="3" key="1">
    <citation type="journal article" date="2019" name="Int. J. Syst. Evol. Microbiol.">
        <title>The Global Catalogue of Microorganisms (GCM) 10K type strain sequencing project: providing services to taxonomists for standard genome sequencing and annotation.</title>
        <authorList>
            <consortium name="The Broad Institute Genomics Platform"/>
            <consortium name="The Broad Institute Genome Sequencing Center for Infectious Disease"/>
            <person name="Wu L."/>
            <person name="Ma J."/>
        </authorList>
    </citation>
    <scope>NUCLEOTIDE SEQUENCE [LARGE SCALE GENOMIC DNA]</scope>
    <source>
        <strain evidence="3">CGMCC 4.7277</strain>
    </source>
</reference>
<evidence type="ECO:0000256" key="1">
    <source>
        <dbReference type="SAM" id="Phobius"/>
    </source>
</evidence>
<keyword evidence="1" id="KW-0812">Transmembrane</keyword>
<evidence type="ECO:0000313" key="2">
    <source>
        <dbReference type="EMBL" id="MFC5522419.1"/>
    </source>
</evidence>
<dbReference type="Proteomes" id="UP001596084">
    <property type="component" value="Unassembled WGS sequence"/>
</dbReference>
<keyword evidence="1" id="KW-1133">Transmembrane helix</keyword>
<feature type="transmembrane region" description="Helical" evidence="1">
    <location>
        <begin position="68"/>
        <end position="97"/>
    </location>
</feature>
<name>A0ABW0QC01_9BURK</name>
<keyword evidence="1" id="KW-0472">Membrane</keyword>
<evidence type="ECO:0000313" key="3">
    <source>
        <dbReference type="Proteomes" id="UP001596084"/>
    </source>
</evidence>
<organism evidence="2 3">
    <name type="scientific">Polaromonas jejuensis</name>
    <dbReference type="NCBI Taxonomy" id="457502"/>
    <lineage>
        <taxon>Bacteria</taxon>
        <taxon>Pseudomonadati</taxon>
        <taxon>Pseudomonadota</taxon>
        <taxon>Betaproteobacteria</taxon>
        <taxon>Burkholderiales</taxon>
        <taxon>Comamonadaceae</taxon>
        <taxon>Polaromonas</taxon>
    </lineage>
</organism>
<accession>A0ABW0QC01</accession>
<keyword evidence="3" id="KW-1185">Reference proteome</keyword>
<protein>
    <recommendedName>
        <fullName evidence="4">YggT family protein</fullName>
    </recommendedName>
</protein>
<evidence type="ECO:0008006" key="4">
    <source>
        <dbReference type="Google" id="ProtNLM"/>
    </source>
</evidence>
<dbReference type="RefSeq" id="WP_068832379.1">
    <property type="nucleotide sequence ID" value="NZ_JBHSMX010000024.1"/>
</dbReference>
<proteinExistence type="predicted"/>
<gene>
    <name evidence="2" type="ORF">ACFPP7_16085</name>
</gene>
<dbReference type="EMBL" id="JBHSMX010000024">
    <property type="protein sequence ID" value="MFC5522419.1"/>
    <property type="molecule type" value="Genomic_DNA"/>
</dbReference>